<dbReference type="STRING" id="520767.ATZ99_20960"/>
<dbReference type="EMBL" id="LOHZ01000043">
    <property type="protein sequence ID" value="KYO64336.1"/>
    <property type="molecule type" value="Genomic_DNA"/>
</dbReference>
<keyword evidence="8" id="KW-1185">Reference proteome</keyword>
<feature type="transmembrane region" description="Helical" evidence="6">
    <location>
        <begin position="102"/>
        <end position="123"/>
    </location>
</feature>
<feature type="transmembrane region" description="Helical" evidence="6">
    <location>
        <begin position="170"/>
        <end position="191"/>
    </location>
</feature>
<evidence type="ECO:0000313" key="8">
    <source>
        <dbReference type="Proteomes" id="UP000075737"/>
    </source>
</evidence>
<gene>
    <name evidence="7" type="ORF">ATZ99_20960</name>
</gene>
<feature type="transmembrane region" description="Helical" evidence="6">
    <location>
        <begin position="311"/>
        <end position="333"/>
    </location>
</feature>
<protein>
    <recommendedName>
        <fullName evidence="9">Basic amino acid antiporter YfcC</fullName>
    </recommendedName>
</protein>
<dbReference type="PANTHER" id="PTHR43652">
    <property type="entry name" value="BASIC AMINO ACID ANTIPORTER YFCC-RELATED"/>
    <property type="match status" value="1"/>
</dbReference>
<feature type="transmembrane region" description="Helical" evidence="6">
    <location>
        <begin position="396"/>
        <end position="417"/>
    </location>
</feature>
<dbReference type="PATRIC" id="fig|520767.4.peg.2219"/>
<proteinExistence type="predicted"/>
<keyword evidence="4 6" id="KW-1133">Transmembrane helix</keyword>
<dbReference type="GO" id="GO:0005886">
    <property type="term" value="C:plasma membrane"/>
    <property type="evidence" value="ECO:0007669"/>
    <property type="project" value="UniProtKB-SubCell"/>
</dbReference>
<evidence type="ECO:0000256" key="5">
    <source>
        <dbReference type="ARBA" id="ARBA00023136"/>
    </source>
</evidence>
<dbReference type="Pfam" id="PF03606">
    <property type="entry name" value="DcuC"/>
    <property type="match status" value="1"/>
</dbReference>
<feature type="transmembrane region" description="Helical" evidence="6">
    <location>
        <begin position="354"/>
        <end position="376"/>
    </location>
</feature>
<keyword evidence="3 6" id="KW-0812">Transmembrane</keyword>
<evidence type="ECO:0000313" key="7">
    <source>
        <dbReference type="EMBL" id="KYO64336.1"/>
    </source>
</evidence>
<feature type="transmembrane region" description="Helical" evidence="6">
    <location>
        <begin position="144"/>
        <end position="164"/>
    </location>
</feature>
<dbReference type="Proteomes" id="UP000075737">
    <property type="component" value="Unassembled WGS sequence"/>
</dbReference>
<evidence type="ECO:0000256" key="2">
    <source>
        <dbReference type="ARBA" id="ARBA00022475"/>
    </source>
</evidence>
<dbReference type="PANTHER" id="PTHR43652:SF2">
    <property type="entry name" value="BASIC AMINO ACID ANTIPORTER YFCC-RELATED"/>
    <property type="match status" value="1"/>
</dbReference>
<keyword evidence="2" id="KW-1003">Cell membrane</keyword>
<feature type="transmembrane region" description="Helical" evidence="6">
    <location>
        <begin position="12"/>
        <end position="33"/>
    </location>
</feature>
<dbReference type="InterPro" id="IPR018385">
    <property type="entry name" value="C4_dicarb_anaerob_car-like"/>
</dbReference>
<comment type="caution">
    <text evidence="7">The sequence shown here is derived from an EMBL/GenBank/DDBJ whole genome shotgun (WGS) entry which is preliminary data.</text>
</comment>
<evidence type="ECO:0000256" key="6">
    <source>
        <dbReference type="SAM" id="Phobius"/>
    </source>
</evidence>
<keyword evidence="5 6" id="KW-0472">Membrane</keyword>
<evidence type="ECO:0000256" key="3">
    <source>
        <dbReference type="ARBA" id="ARBA00022692"/>
    </source>
</evidence>
<dbReference type="AlphaFoldDB" id="A0A161PVB0"/>
<evidence type="ECO:0008006" key="9">
    <source>
        <dbReference type="Google" id="ProtNLM"/>
    </source>
</evidence>
<organism evidence="7 8">
    <name type="scientific">Thermovenabulum gondwanense</name>
    <dbReference type="NCBI Taxonomy" id="520767"/>
    <lineage>
        <taxon>Bacteria</taxon>
        <taxon>Bacillati</taxon>
        <taxon>Bacillota</taxon>
        <taxon>Clostridia</taxon>
        <taxon>Thermosediminibacterales</taxon>
        <taxon>Thermosediminibacteraceae</taxon>
        <taxon>Thermovenabulum</taxon>
    </lineage>
</organism>
<evidence type="ECO:0000256" key="1">
    <source>
        <dbReference type="ARBA" id="ARBA00004651"/>
    </source>
</evidence>
<comment type="subcellular location">
    <subcellularLocation>
        <location evidence="1">Cell membrane</location>
        <topology evidence="1">Multi-pass membrane protein</topology>
    </subcellularLocation>
</comment>
<feature type="transmembrane region" description="Helical" evidence="6">
    <location>
        <begin position="488"/>
        <end position="506"/>
    </location>
</feature>
<dbReference type="InterPro" id="IPR051679">
    <property type="entry name" value="DASS-Related_Transporters"/>
</dbReference>
<dbReference type="NCBIfam" id="NF008611">
    <property type="entry name" value="PRK11588.1"/>
    <property type="match status" value="1"/>
</dbReference>
<name>A0A161PVB0_9FIRM</name>
<feature type="transmembrane region" description="Helical" evidence="6">
    <location>
        <begin position="289"/>
        <end position="305"/>
    </location>
</feature>
<reference evidence="7 8" key="1">
    <citation type="submission" date="2015-12" db="EMBL/GenBank/DDBJ databases">
        <title>Draft genome of Thermovenabulum gondwanense isolated from a red thermophilic microbial mat colonisisng an outflow channel of a bore well.</title>
        <authorList>
            <person name="Patel B.K."/>
        </authorList>
    </citation>
    <scope>NUCLEOTIDE SEQUENCE [LARGE SCALE GENOMIC DNA]</scope>
    <source>
        <strain evidence="7 8">R270</strain>
    </source>
</reference>
<accession>A0A161PVB0</accession>
<evidence type="ECO:0000256" key="4">
    <source>
        <dbReference type="ARBA" id="ARBA00022989"/>
    </source>
</evidence>
<sequence>MLGKFKNINMPHTYVIIFYVVLAAWILTLLLPVGKFETTKKTYIQNGKEKTRTVVVPGSFQYELDEKGMPVKKPAKIWGTEDFGGYGFLNYVFEGLVTGDKWGSAVGVVAFILVIGGAFGIVLRTGAVDSGIMAMIGRTQGRESLIIPVLFVLFSLGGAVFGMGEETIPFAMIVVPMVIAMGYDSVVGICITYVASQIGFATSWMNPFSLAVAQGVSDVPVFSGAPFRIVMWTVFTAAGLWYTWRYALRVKENPLNSISYESDEYFRSQVKVNSETENEEVKFTTGHKLVLLTLLIGIIWVVWGVTKKGYYIPEIASQFFVIGLVAGIIGVVFRLNGMTVNDIASSFAKGASDLTGAALVVGMAKGILIVLGGTSPSDPTVLNTILNAVSQGIGKFPSLLSAWFMYLFQSVFNFFVVSGSGQAALTMPIMAPLSDLVGVTRQTAVLAFQLGDGLTNVIVPTSACLMGVLGVARLDWSKWAKWQIKMQGFLFLLGSIFVIIAHLIGYN</sequence>